<sequence length="111" mass="11496">MDTAFMNSAPMRPAGVTALGADRATRIVTPQTGHAAARPRDAVSRLRNPASHTRNATSHDGACSGVPLRTRLRRSGHGAFRAIRAFGGAAFSVVVLGNGTEATSPGRHIPA</sequence>
<organism evidence="2 3">
    <name type="scientific">Streptomyces axinellae</name>
    <dbReference type="NCBI Taxonomy" id="552788"/>
    <lineage>
        <taxon>Bacteria</taxon>
        <taxon>Bacillati</taxon>
        <taxon>Actinomycetota</taxon>
        <taxon>Actinomycetes</taxon>
        <taxon>Kitasatosporales</taxon>
        <taxon>Streptomycetaceae</taxon>
        <taxon>Streptomyces</taxon>
    </lineage>
</organism>
<feature type="region of interest" description="Disordered" evidence="1">
    <location>
        <begin position="30"/>
        <end position="65"/>
    </location>
</feature>
<gene>
    <name evidence="2" type="ORF">GCM10009863_40830</name>
</gene>
<dbReference type="EMBL" id="BAAARJ010000013">
    <property type="protein sequence ID" value="GAA2622575.1"/>
    <property type="molecule type" value="Genomic_DNA"/>
</dbReference>
<accession>A0ABP6CQP8</accession>
<protein>
    <submittedName>
        <fullName evidence="2">Uncharacterized protein</fullName>
    </submittedName>
</protein>
<evidence type="ECO:0000313" key="2">
    <source>
        <dbReference type="EMBL" id="GAA2622575.1"/>
    </source>
</evidence>
<evidence type="ECO:0000256" key="1">
    <source>
        <dbReference type="SAM" id="MobiDB-lite"/>
    </source>
</evidence>
<keyword evidence="3" id="KW-1185">Reference proteome</keyword>
<dbReference type="RefSeq" id="WP_344567774.1">
    <property type="nucleotide sequence ID" value="NZ_BAAARJ010000013.1"/>
</dbReference>
<comment type="caution">
    <text evidence="2">The sequence shown here is derived from an EMBL/GenBank/DDBJ whole genome shotgun (WGS) entry which is preliminary data.</text>
</comment>
<evidence type="ECO:0000313" key="3">
    <source>
        <dbReference type="Proteomes" id="UP001501447"/>
    </source>
</evidence>
<proteinExistence type="predicted"/>
<reference evidence="3" key="1">
    <citation type="journal article" date="2019" name="Int. J. Syst. Evol. Microbiol.">
        <title>The Global Catalogue of Microorganisms (GCM) 10K type strain sequencing project: providing services to taxonomists for standard genome sequencing and annotation.</title>
        <authorList>
            <consortium name="The Broad Institute Genomics Platform"/>
            <consortium name="The Broad Institute Genome Sequencing Center for Infectious Disease"/>
            <person name="Wu L."/>
            <person name="Ma J."/>
        </authorList>
    </citation>
    <scope>NUCLEOTIDE SEQUENCE [LARGE SCALE GENOMIC DNA]</scope>
    <source>
        <strain evidence="3">JCM 16373</strain>
    </source>
</reference>
<name>A0ABP6CQP8_9ACTN</name>
<dbReference type="Proteomes" id="UP001501447">
    <property type="component" value="Unassembled WGS sequence"/>
</dbReference>